<dbReference type="InterPro" id="IPR008844">
    <property type="entry name" value="Spore_GerAC-like"/>
</dbReference>
<reference evidence="10" key="1">
    <citation type="submission" date="2021-06" db="EMBL/GenBank/DDBJ databases">
        <authorList>
            <person name="Criscuolo A."/>
        </authorList>
    </citation>
    <scope>NUCLEOTIDE SEQUENCE</scope>
    <source>
        <strain evidence="10">CIP111600</strain>
    </source>
</reference>
<evidence type="ECO:0000256" key="1">
    <source>
        <dbReference type="ARBA" id="ARBA00004635"/>
    </source>
</evidence>
<dbReference type="AlphaFoldDB" id="A0A916K8S8"/>
<dbReference type="PROSITE" id="PS51257">
    <property type="entry name" value="PROKAR_LIPOPROTEIN"/>
    <property type="match status" value="1"/>
</dbReference>
<dbReference type="InterPro" id="IPR046953">
    <property type="entry name" value="Spore_GerAC-like_C"/>
</dbReference>
<dbReference type="InterPro" id="IPR057336">
    <property type="entry name" value="GerAC_N"/>
</dbReference>
<evidence type="ECO:0000256" key="2">
    <source>
        <dbReference type="ARBA" id="ARBA00007886"/>
    </source>
</evidence>
<dbReference type="PANTHER" id="PTHR35789">
    <property type="entry name" value="SPORE GERMINATION PROTEIN B3"/>
    <property type="match status" value="1"/>
</dbReference>
<evidence type="ECO:0000313" key="10">
    <source>
        <dbReference type="EMBL" id="CAG7644829.1"/>
    </source>
</evidence>
<dbReference type="Pfam" id="PF05504">
    <property type="entry name" value="Spore_GerAC"/>
    <property type="match status" value="1"/>
</dbReference>
<comment type="subcellular location">
    <subcellularLocation>
        <location evidence="1">Membrane</location>
        <topology evidence="1">Lipid-anchor</topology>
    </subcellularLocation>
</comment>
<comment type="caution">
    <text evidence="10">The sequence shown here is derived from an EMBL/GenBank/DDBJ whole genome shotgun (WGS) entry which is preliminary data.</text>
</comment>
<keyword evidence="3" id="KW-0309">Germination</keyword>
<keyword evidence="7" id="KW-0449">Lipoprotein</keyword>
<dbReference type="RefSeq" id="WP_218094534.1">
    <property type="nucleotide sequence ID" value="NZ_CAJVAS010000029.1"/>
</dbReference>
<evidence type="ECO:0000313" key="11">
    <source>
        <dbReference type="Proteomes" id="UP000693672"/>
    </source>
</evidence>
<evidence type="ECO:0000256" key="4">
    <source>
        <dbReference type="ARBA" id="ARBA00022729"/>
    </source>
</evidence>
<sequence length="402" mass="44586">MRRWAAALLALTILTATTGCWNRRELNDLAITVAMGIDRIGDEFQVSAQLVNPSEIAARKGSTSKGAPVVTYSKTGGTVFEALRKMTTESPRKLYLSHLRMLIISESLAKEGIAKLLDVLSRAHELRTDFFIVVARGSSAKEMLEIYTVPQEIIPANHMFKTIDTSSALWAASGKKTIDELISDMISKGKEPVLTGLGIAGDRNMRETSTEENVRHIVPLSRLHIAGQAVFKNDKLIGWLNEEESKAYNYVLGNVKGTAGELACPEGGKLTVEVIRTRAQVKGKIKDGKPAVDVELRIENDVTDVECDIDLEDVGTIAELERTVEKRVKQFIVHTVRKAQNQWHADIFGFGEAIHRAAPKQWKTLQHEWDAAFSELPVAVKIDVKIRRLGTVSDPFMKSMKE</sequence>
<keyword evidence="6" id="KW-0564">Palmitate</keyword>
<evidence type="ECO:0000259" key="8">
    <source>
        <dbReference type="Pfam" id="PF05504"/>
    </source>
</evidence>
<keyword evidence="5" id="KW-0472">Membrane</keyword>
<evidence type="ECO:0000256" key="3">
    <source>
        <dbReference type="ARBA" id="ARBA00022544"/>
    </source>
</evidence>
<accession>A0A916K8S8</accession>
<dbReference type="NCBIfam" id="TIGR02887">
    <property type="entry name" value="spore_ger_x_C"/>
    <property type="match status" value="1"/>
</dbReference>
<feature type="domain" description="Spore germination protein N-terminal" evidence="9">
    <location>
        <begin position="22"/>
        <end position="196"/>
    </location>
</feature>
<dbReference type="Pfam" id="PF25198">
    <property type="entry name" value="Spore_GerAC_N"/>
    <property type="match status" value="1"/>
</dbReference>
<proteinExistence type="inferred from homology"/>
<name>A0A916K8S8_9BACL</name>
<dbReference type="GO" id="GO:0009847">
    <property type="term" value="P:spore germination"/>
    <property type="evidence" value="ECO:0007669"/>
    <property type="project" value="InterPro"/>
</dbReference>
<evidence type="ECO:0000259" key="9">
    <source>
        <dbReference type="Pfam" id="PF25198"/>
    </source>
</evidence>
<gene>
    <name evidence="10" type="primary">gerBC_12</name>
    <name evidence="10" type="ORF">PAESOLCIP111_04822</name>
</gene>
<dbReference type="GO" id="GO:0016020">
    <property type="term" value="C:membrane"/>
    <property type="evidence" value="ECO:0007669"/>
    <property type="project" value="UniProtKB-SubCell"/>
</dbReference>
<feature type="domain" description="Spore germination GerAC-like C-terminal" evidence="8">
    <location>
        <begin position="227"/>
        <end position="390"/>
    </location>
</feature>
<dbReference type="Proteomes" id="UP000693672">
    <property type="component" value="Unassembled WGS sequence"/>
</dbReference>
<keyword evidence="11" id="KW-1185">Reference proteome</keyword>
<dbReference type="EMBL" id="CAJVAS010000029">
    <property type="protein sequence ID" value="CAG7644829.1"/>
    <property type="molecule type" value="Genomic_DNA"/>
</dbReference>
<evidence type="ECO:0000256" key="7">
    <source>
        <dbReference type="ARBA" id="ARBA00023288"/>
    </source>
</evidence>
<comment type="similarity">
    <text evidence="2">Belongs to the GerABKC lipoprotein family.</text>
</comment>
<evidence type="ECO:0000256" key="6">
    <source>
        <dbReference type="ARBA" id="ARBA00023139"/>
    </source>
</evidence>
<keyword evidence="4" id="KW-0732">Signal</keyword>
<dbReference type="PANTHER" id="PTHR35789:SF1">
    <property type="entry name" value="SPORE GERMINATION PROTEIN B3"/>
    <property type="match status" value="1"/>
</dbReference>
<protein>
    <submittedName>
        <fullName evidence="10">Spore germination protein B3</fullName>
    </submittedName>
</protein>
<evidence type="ECO:0000256" key="5">
    <source>
        <dbReference type="ARBA" id="ARBA00023136"/>
    </source>
</evidence>
<organism evidence="10 11">
    <name type="scientific">Paenibacillus solanacearum</name>
    <dbReference type="NCBI Taxonomy" id="2048548"/>
    <lineage>
        <taxon>Bacteria</taxon>
        <taxon>Bacillati</taxon>
        <taxon>Bacillota</taxon>
        <taxon>Bacilli</taxon>
        <taxon>Bacillales</taxon>
        <taxon>Paenibacillaceae</taxon>
        <taxon>Paenibacillus</taxon>
    </lineage>
</organism>